<evidence type="ECO:0000256" key="6">
    <source>
        <dbReference type="ARBA" id="ARBA00022695"/>
    </source>
</evidence>
<organism evidence="13 14">
    <name type="scientific">Kiloniella spongiae</name>
    <dbReference type="NCBI Taxonomy" id="1489064"/>
    <lineage>
        <taxon>Bacteria</taxon>
        <taxon>Pseudomonadati</taxon>
        <taxon>Pseudomonadota</taxon>
        <taxon>Alphaproteobacteria</taxon>
        <taxon>Rhodospirillales</taxon>
        <taxon>Kiloniellaceae</taxon>
        <taxon>Kiloniella</taxon>
    </lineage>
</organism>
<keyword evidence="7 11" id="KW-0547">Nucleotide-binding</keyword>
<comment type="pathway">
    <text evidence="2 11">Cofactor biosynthesis; NAD(+) biosynthesis; deamido-NAD(+) from nicotinate D-ribonucleotide: step 1/1.</text>
</comment>
<dbReference type="NCBIfam" id="TIGR00482">
    <property type="entry name" value="nicotinate (nicotinamide) nucleotide adenylyltransferase"/>
    <property type="match status" value="1"/>
</dbReference>
<accession>A0A0H2MCH3</accession>
<evidence type="ECO:0000259" key="12">
    <source>
        <dbReference type="Pfam" id="PF01467"/>
    </source>
</evidence>
<evidence type="ECO:0000256" key="10">
    <source>
        <dbReference type="ARBA" id="ARBA00048721"/>
    </source>
</evidence>
<keyword evidence="9 11" id="KW-0520">NAD</keyword>
<dbReference type="PANTHER" id="PTHR39321">
    <property type="entry name" value="NICOTINATE-NUCLEOTIDE ADENYLYLTRANSFERASE-RELATED"/>
    <property type="match status" value="1"/>
</dbReference>
<evidence type="ECO:0000256" key="7">
    <source>
        <dbReference type="ARBA" id="ARBA00022741"/>
    </source>
</evidence>
<dbReference type="EC" id="2.7.7.18" evidence="11"/>
<evidence type="ECO:0000256" key="11">
    <source>
        <dbReference type="HAMAP-Rule" id="MF_00244"/>
    </source>
</evidence>
<dbReference type="Proteomes" id="UP000035444">
    <property type="component" value="Unassembled WGS sequence"/>
</dbReference>
<dbReference type="NCBIfam" id="NF000845">
    <property type="entry name" value="PRK00071.2-4"/>
    <property type="match status" value="1"/>
</dbReference>
<dbReference type="InterPro" id="IPR014729">
    <property type="entry name" value="Rossmann-like_a/b/a_fold"/>
</dbReference>
<comment type="catalytic activity">
    <reaction evidence="10 11">
        <text>nicotinate beta-D-ribonucleotide + ATP + H(+) = deamido-NAD(+) + diphosphate</text>
        <dbReference type="Rhea" id="RHEA:22860"/>
        <dbReference type="ChEBI" id="CHEBI:15378"/>
        <dbReference type="ChEBI" id="CHEBI:30616"/>
        <dbReference type="ChEBI" id="CHEBI:33019"/>
        <dbReference type="ChEBI" id="CHEBI:57502"/>
        <dbReference type="ChEBI" id="CHEBI:58437"/>
        <dbReference type="EC" id="2.7.7.18"/>
    </reaction>
</comment>
<reference evidence="13 14" key="1">
    <citation type="submission" date="2015-03" db="EMBL/GenBank/DDBJ databases">
        <title>Genome Sequence of Kiloniella spongiae MEBiC09566, isolated from a marine sponge.</title>
        <authorList>
            <person name="Shao Z."/>
            <person name="Wang L."/>
            <person name="Li X."/>
        </authorList>
    </citation>
    <scope>NUCLEOTIDE SEQUENCE [LARGE SCALE GENOMIC DNA]</scope>
    <source>
        <strain evidence="13 14">MEBiC09566</strain>
    </source>
</reference>
<evidence type="ECO:0000256" key="5">
    <source>
        <dbReference type="ARBA" id="ARBA00022679"/>
    </source>
</evidence>
<evidence type="ECO:0000256" key="1">
    <source>
        <dbReference type="ARBA" id="ARBA00002324"/>
    </source>
</evidence>
<dbReference type="AlphaFoldDB" id="A0A0H2MCH3"/>
<dbReference type="PATRIC" id="fig|1489064.4.peg.4279"/>
<dbReference type="PANTHER" id="PTHR39321:SF3">
    <property type="entry name" value="PHOSPHOPANTETHEINE ADENYLYLTRANSFERASE"/>
    <property type="match status" value="1"/>
</dbReference>
<proteinExistence type="inferred from homology"/>
<dbReference type="SUPFAM" id="SSF52374">
    <property type="entry name" value="Nucleotidylyl transferase"/>
    <property type="match status" value="1"/>
</dbReference>
<dbReference type="GO" id="GO:0005524">
    <property type="term" value="F:ATP binding"/>
    <property type="evidence" value="ECO:0007669"/>
    <property type="project" value="UniProtKB-KW"/>
</dbReference>
<keyword evidence="5 11" id="KW-0808">Transferase</keyword>
<dbReference type="HAMAP" id="MF_00244">
    <property type="entry name" value="NaMN_adenylyltr"/>
    <property type="match status" value="1"/>
</dbReference>
<evidence type="ECO:0000256" key="4">
    <source>
        <dbReference type="ARBA" id="ARBA00022642"/>
    </source>
</evidence>
<dbReference type="EMBL" id="LAQL01000009">
    <property type="protein sequence ID" value="KLN60053.1"/>
    <property type="molecule type" value="Genomic_DNA"/>
</dbReference>
<dbReference type="GO" id="GO:0004515">
    <property type="term" value="F:nicotinate-nucleotide adenylyltransferase activity"/>
    <property type="evidence" value="ECO:0007669"/>
    <property type="project" value="UniProtKB-UniRule"/>
</dbReference>
<dbReference type="GO" id="GO:0009435">
    <property type="term" value="P:NAD+ biosynthetic process"/>
    <property type="evidence" value="ECO:0007669"/>
    <property type="project" value="UniProtKB-UniRule"/>
</dbReference>
<evidence type="ECO:0000313" key="13">
    <source>
        <dbReference type="EMBL" id="KLN60053.1"/>
    </source>
</evidence>
<dbReference type="STRING" id="1489064.WH96_14665"/>
<dbReference type="Pfam" id="PF01467">
    <property type="entry name" value="CTP_transf_like"/>
    <property type="match status" value="1"/>
</dbReference>
<keyword evidence="8 11" id="KW-0067">ATP-binding</keyword>
<comment type="similarity">
    <text evidence="3 11">Belongs to the NadD family.</text>
</comment>
<feature type="domain" description="Cytidyltransferase-like" evidence="12">
    <location>
        <begin position="18"/>
        <end position="197"/>
    </location>
</feature>
<evidence type="ECO:0000256" key="8">
    <source>
        <dbReference type="ARBA" id="ARBA00022840"/>
    </source>
</evidence>
<evidence type="ECO:0000256" key="9">
    <source>
        <dbReference type="ARBA" id="ARBA00023027"/>
    </source>
</evidence>
<keyword evidence="4 11" id="KW-0662">Pyridine nucleotide biosynthesis</keyword>
<sequence>MSNSLGGRLPPRGSKIGLLGGSFNPAHKAHCQISKEALVHLGLDEIWWLVSPQNPLKNTNGMAPLADRVNSALSISKHPKVRVTTIESQIRSVYTADTLSRLRQIFPSVDFTWLMGADNLSQIPLWRDWQDIFNTVKVAVFARPGYSLQATNSKAAQRFKSVRVSEKLARNLSSRSAPAWTVIHGQQLDISSTAIRNGKYKA</sequence>
<protein>
    <recommendedName>
        <fullName evidence="11">Probable nicotinate-nucleotide adenylyltransferase</fullName>
        <ecNumber evidence="11">2.7.7.18</ecNumber>
    </recommendedName>
    <alternativeName>
        <fullName evidence="11">Deamido-NAD(+) diphosphorylase</fullName>
    </alternativeName>
    <alternativeName>
        <fullName evidence="11">Deamido-NAD(+) pyrophosphorylase</fullName>
    </alternativeName>
    <alternativeName>
        <fullName evidence="11">Nicotinate mononucleotide adenylyltransferase</fullName>
        <shortName evidence="11">NaMN adenylyltransferase</shortName>
    </alternativeName>
</protein>
<comment type="caution">
    <text evidence="13">The sequence shown here is derived from an EMBL/GenBank/DDBJ whole genome shotgun (WGS) entry which is preliminary data.</text>
</comment>
<keyword evidence="14" id="KW-1185">Reference proteome</keyword>
<comment type="function">
    <text evidence="1 11">Catalyzes the reversible adenylation of nicotinate mononucleotide (NaMN) to nicotinic acid adenine dinucleotide (NaAD).</text>
</comment>
<name>A0A0H2MCH3_9PROT</name>
<keyword evidence="6 11" id="KW-0548">Nucleotidyltransferase</keyword>
<evidence type="ECO:0000256" key="3">
    <source>
        <dbReference type="ARBA" id="ARBA00009014"/>
    </source>
</evidence>
<dbReference type="InterPro" id="IPR004821">
    <property type="entry name" value="Cyt_trans-like"/>
</dbReference>
<gene>
    <name evidence="11" type="primary">nadD</name>
    <name evidence="13" type="ORF">WH96_14665</name>
</gene>
<evidence type="ECO:0000313" key="14">
    <source>
        <dbReference type="Proteomes" id="UP000035444"/>
    </source>
</evidence>
<evidence type="ECO:0000256" key="2">
    <source>
        <dbReference type="ARBA" id="ARBA00005019"/>
    </source>
</evidence>
<dbReference type="Gene3D" id="3.40.50.620">
    <property type="entry name" value="HUPs"/>
    <property type="match status" value="1"/>
</dbReference>
<dbReference type="UniPathway" id="UPA00253">
    <property type="reaction ID" value="UER00332"/>
</dbReference>
<dbReference type="NCBIfam" id="NF000843">
    <property type="entry name" value="PRK00071.2-2"/>
    <property type="match status" value="1"/>
</dbReference>
<dbReference type="CDD" id="cd02165">
    <property type="entry name" value="NMNAT"/>
    <property type="match status" value="1"/>
</dbReference>
<dbReference type="InterPro" id="IPR005248">
    <property type="entry name" value="NadD/NMNAT"/>
</dbReference>